<evidence type="ECO:0000313" key="2">
    <source>
        <dbReference type="Proteomes" id="UP000481153"/>
    </source>
</evidence>
<evidence type="ECO:0008006" key="3">
    <source>
        <dbReference type="Google" id="ProtNLM"/>
    </source>
</evidence>
<keyword evidence="2" id="KW-1185">Reference proteome</keyword>
<comment type="caution">
    <text evidence="1">The sequence shown here is derived from an EMBL/GenBank/DDBJ whole genome shotgun (WGS) entry which is preliminary data.</text>
</comment>
<accession>A0A6G0WRT6</accession>
<evidence type="ECO:0000313" key="1">
    <source>
        <dbReference type="EMBL" id="KAF0730129.1"/>
    </source>
</evidence>
<dbReference type="AlphaFoldDB" id="A0A6G0WRT6"/>
<dbReference type="EMBL" id="VJMJ01000156">
    <property type="protein sequence ID" value="KAF0730129.1"/>
    <property type="molecule type" value="Genomic_DNA"/>
</dbReference>
<protein>
    <recommendedName>
        <fullName evidence="3">Crinkler (CRN) family protein</fullName>
    </recommendedName>
</protein>
<organism evidence="1 2">
    <name type="scientific">Aphanomyces euteiches</name>
    <dbReference type="NCBI Taxonomy" id="100861"/>
    <lineage>
        <taxon>Eukaryota</taxon>
        <taxon>Sar</taxon>
        <taxon>Stramenopiles</taxon>
        <taxon>Oomycota</taxon>
        <taxon>Saprolegniomycetes</taxon>
        <taxon>Saprolegniales</taxon>
        <taxon>Verrucalvaceae</taxon>
        <taxon>Aphanomyces</taxon>
    </lineage>
</organism>
<proteinExistence type="predicted"/>
<dbReference type="Proteomes" id="UP000481153">
    <property type="component" value="Unassembled WGS sequence"/>
</dbReference>
<gene>
    <name evidence="1" type="ORF">Ae201684_012423</name>
</gene>
<sequence length="637" mass="72794">MFITAPNEVDYDAPIVPSHQFLNDFTERYGPLFIVLDEVGQAFSAANLDARQRYDKLNAFYKQVLEPWQSLKKVFFVVAGSGLTVVRRSFQQVGNCDYEYTRLKFNLFGRDEVMKILEHTSLKDNEETTISDLLGLDKEGLNVFVDHLLQKTHELPRLLVKTLRDCNSLEKLLEYKTPEYLQRQSLHGLYDGFRRFEGCILRLLDAAKNKIDVDMTETIDDSRGTIVPLDQIAYCLFFDWKGTAENAQVYMDPMAKSYFMGWTLPLTKYLGPNVAIDCSKAFEWMVLKRFQHVFAKKCQPRQALPMFFYTPVFGQCCGVSFSMYCQPIPAITYDEYSPYRDFATVEAEGFMKMIDQMGEMCLKPLPTSASLAAFLACYADMKLRDKPAKLLCGLVVKGYDGSPPVTSVHLKMECENFNRLHVFAKKCQPRQALPMFFYTPVFGQCCGVSFSMYCQPIPAITYDEYSPYRDFATVEAEGFMKMIDQMGEMCLKPLPTSASLAAFLACYADMKLRDKPAKLLCGLVVKGYDGSPPVTSVHLKMECENFNRLVTGTSLKPLLRILIVGCTSYSEEIMSKFNGKAFFVDERTADYPKIDEVIVLDLTSPKRRAEFFELSDYWCAFVENAVRPLQEDSLRLR</sequence>
<dbReference type="VEuPathDB" id="FungiDB:AeMF1_015306"/>
<name>A0A6G0WRT6_9STRA</name>
<dbReference type="VEuPathDB" id="FungiDB:AeMF1_007216"/>
<reference evidence="1 2" key="1">
    <citation type="submission" date="2019-07" db="EMBL/GenBank/DDBJ databases">
        <title>Genomics analysis of Aphanomyces spp. identifies a new class of oomycete effector associated with host adaptation.</title>
        <authorList>
            <person name="Gaulin E."/>
        </authorList>
    </citation>
    <scope>NUCLEOTIDE SEQUENCE [LARGE SCALE GENOMIC DNA]</scope>
    <source>
        <strain evidence="1 2">ATCC 201684</strain>
    </source>
</reference>